<evidence type="ECO:0000313" key="1">
    <source>
        <dbReference type="Ensembl" id="ENSSFOP00015051529.1"/>
    </source>
</evidence>
<dbReference type="AlphaFoldDB" id="A0A8C9TIS2"/>
<reference evidence="1 2" key="1">
    <citation type="submission" date="2019-04" db="EMBL/GenBank/DDBJ databases">
        <authorList>
            <consortium name="Wellcome Sanger Institute Data Sharing"/>
        </authorList>
    </citation>
    <scope>NUCLEOTIDE SEQUENCE [LARGE SCALE GENOMIC DNA]</scope>
</reference>
<sequence>LRQSPTTRTRLIPQFQINYPALASSLPFPFPRRVTSHLERLHVKDTSFCSAELLLTALSY</sequence>
<dbReference type="Proteomes" id="UP000694397">
    <property type="component" value="Chromosome 10"/>
</dbReference>
<reference evidence="1" key="2">
    <citation type="submission" date="2025-08" db="UniProtKB">
        <authorList>
            <consortium name="Ensembl"/>
        </authorList>
    </citation>
    <scope>IDENTIFICATION</scope>
</reference>
<accession>A0A8C9TIS2</accession>
<evidence type="ECO:0000313" key="2">
    <source>
        <dbReference type="Proteomes" id="UP000694397"/>
    </source>
</evidence>
<reference evidence="1" key="3">
    <citation type="submission" date="2025-09" db="UniProtKB">
        <authorList>
            <consortium name="Ensembl"/>
        </authorList>
    </citation>
    <scope>IDENTIFICATION</scope>
</reference>
<dbReference type="Ensembl" id="ENSSFOT00015055489.1">
    <property type="protein sequence ID" value="ENSSFOP00015051529.1"/>
    <property type="gene ID" value="ENSSFOG00015025655.1"/>
</dbReference>
<name>A0A8C9TIS2_SCLFO</name>
<proteinExistence type="predicted"/>
<keyword evidence="2" id="KW-1185">Reference proteome</keyword>
<organism evidence="1 2">
    <name type="scientific">Scleropages formosus</name>
    <name type="common">Asian bonytongue</name>
    <name type="synonym">Osteoglossum formosum</name>
    <dbReference type="NCBI Taxonomy" id="113540"/>
    <lineage>
        <taxon>Eukaryota</taxon>
        <taxon>Metazoa</taxon>
        <taxon>Chordata</taxon>
        <taxon>Craniata</taxon>
        <taxon>Vertebrata</taxon>
        <taxon>Euteleostomi</taxon>
        <taxon>Actinopterygii</taxon>
        <taxon>Neopterygii</taxon>
        <taxon>Teleostei</taxon>
        <taxon>Osteoglossocephala</taxon>
        <taxon>Osteoglossomorpha</taxon>
        <taxon>Osteoglossiformes</taxon>
        <taxon>Osteoglossidae</taxon>
        <taxon>Scleropages</taxon>
    </lineage>
</organism>
<protein>
    <submittedName>
        <fullName evidence="1">Uncharacterized protein</fullName>
    </submittedName>
</protein>